<dbReference type="Proteomes" id="UP000027195">
    <property type="component" value="Unassembled WGS sequence"/>
</dbReference>
<dbReference type="EMBL" id="KL198110">
    <property type="protein sequence ID" value="KDQ07299.1"/>
    <property type="molecule type" value="Genomic_DNA"/>
</dbReference>
<protein>
    <submittedName>
        <fullName evidence="1">Uncharacterized protein</fullName>
    </submittedName>
</protein>
<accession>A0A067LVX3</accession>
<organism evidence="1 2">
    <name type="scientific">Botryobasidium botryosum (strain FD-172 SS1)</name>
    <dbReference type="NCBI Taxonomy" id="930990"/>
    <lineage>
        <taxon>Eukaryota</taxon>
        <taxon>Fungi</taxon>
        <taxon>Dikarya</taxon>
        <taxon>Basidiomycota</taxon>
        <taxon>Agaricomycotina</taxon>
        <taxon>Agaricomycetes</taxon>
        <taxon>Cantharellales</taxon>
        <taxon>Botryobasidiaceae</taxon>
        <taxon>Botryobasidium</taxon>
    </lineage>
</organism>
<evidence type="ECO:0000313" key="2">
    <source>
        <dbReference type="Proteomes" id="UP000027195"/>
    </source>
</evidence>
<proteinExistence type="predicted"/>
<keyword evidence="2" id="KW-1185">Reference proteome</keyword>
<name>A0A067LVX3_BOTB1</name>
<dbReference type="AlphaFoldDB" id="A0A067LVX3"/>
<gene>
    <name evidence="1" type="ORF">BOTBODRAFT_612306</name>
</gene>
<reference evidence="2" key="1">
    <citation type="journal article" date="2014" name="Proc. Natl. Acad. Sci. U.S.A.">
        <title>Extensive sampling of basidiomycete genomes demonstrates inadequacy of the white-rot/brown-rot paradigm for wood decay fungi.</title>
        <authorList>
            <person name="Riley R."/>
            <person name="Salamov A.A."/>
            <person name="Brown D.W."/>
            <person name="Nagy L.G."/>
            <person name="Floudas D."/>
            <person name="Held B.W."/>
            <person name="Levasseur A."/>
            <person name="Lombard V."/>
            <person name="Morin E."/>
            <person name="Otillar R."/>
            <person name="Lindquist E.A."/>
            <person name="Sun H."/>
            <person name="LaButti K.M."/>
            <person name="Schmutz J."/>
            <person name="Jabbour D."/>
            <person name="Luo H."/>
            <person name="Baker S.E."/>
            <person name="Pisabarro A.G."/>
            <person name="Walton J.D."/>
            <person name="Blanchette R.A."/>
            <person name="Henrissat B."/>
            <person name="Martin F."/>
            <person name="Cullen D."/>
            <person name="Hibbett D.S."/>
            <person name="Grigoriev I.V."/>
        </authorList>
    </citation>
    <scope>NUCLEOTIDE SEQUENCE [LARGE SCALE GENOMIC DNA]</scope>
    <source>
        <strain evidence="2">FD-172 SS1</strain>
    </source>
</reference>
<dbReference type="InParanoid" id="A0A067LVX3"/>
<evidence type="ECO:0000313" key="1">
    <source>
        <dbReference type="EMBL" id="KDQ07299.1"/>
    </source>
</evidence>
<sequence length="163" mass="17870">MKACRSDLDQGYLRGVDNKILTASQASSPQCLRNKAIRRVVTMRTDDHIKANPLLGCLSHQRAEDSTSGHPRTFRLGPPWTCQQQSLNGNCWRKSLSTLPAPPRVHSGLSSSVFSRPSCSLQASWHSIEAREHVGNPSGTAAHIFRARGHGDRHRVVGSTPPC</sequence>
<dbReference type="HOGENOM" id="CLU_1626775_0_0_1"/>